<protein>
    <submittedName>
        <fullName evidence="2">Uncharacterized protein</fullName>
    </submittedName>
</protein>
<reference evidence="2" key="1">
    <citation type="submission" date="2019-05" db="EMBL/GenBank/DDBJ databases">
        <title>Isolation, diversity and antifungal activity of Actinobacteria from wheat.</title>
        <authorList>
            <person name="Yu B."/>
        </authorList>
    </citation>
    <scope>NUCLEOTIDE SEQUENCE [LARGE SCALE GENOMIC DNA]</scope>
    <source>
        <strain evidence="2">NEAU-HEGS1-5</strain>
    </source>
</reference>
<comment type="caution">
    <text evidence="2">The sequence shown here is derived from an EMBL/GenBank/DDBJ whole genome shotgun (WGS) entry which is preliminary data.</text>
</comment>
<evidence type="ECO:0000313" key="2">
    <source>
        <dbReference type="EMBL" id="TLP66557.1"/>
    </source>
</evidence>
<keyword evidence="3" id="KW-1185">Reference proteome</keyword>
<feature type="region of interest" description="Disordered" evidence="1">
    <location>
        <begin position="90"/>
        <end position="109"/>
    </location>
</feature>
<organism evidence="2 3">
    <name type="scientific">Microbispora triticiradicis</name>
    <dbReference type="NCBI Taxonomy" id="2200763"/>
    <lineage>
        <taxon>Bacteria</taxon>
        <taxon>Bacillati</taxon>
        <taxon>Actinomycetota</taxon>
        <taxon>Actinomycetes</taxon>
        <taxon>Streptosporangiales</taxon>
        <taxon>Streptosporangiaceae</taxon>
        <taxon>Microbispora</taxon>
    </lineage>
</organism>
<name>A0A5R8ZNA3_9ACTN</name>
<dbReference type="Proteomes" id="UP000309033">
    <property type="component" value="Unassembled WGS sequence"/>
</dbReference>
<sequence>MAHSPYTHVSMSIDPGRRPRIGVSLYTPVLRAGARVLESGRPFLSLESDEANVTVSTTGAGPVTSKDVEVARQIFNAAARYLADCERLHADQSADSDQITPSVVGETAA</sequence>
<dbReference type="AlphaFoldDB" id="A0A5R8ZNA3"/>
<dbReference type="OrthoDB" id="3543800at2"/>
<accession>A0A5R8ZNA3</accession>
<gene>
    <name evidence="2" type="ORF">FED44_03605</name>
</gene>
<proteinExistence type="predicted"/>
<evidence type="ECO:0000256" key="1">
    <source>
        <dbReference type="SAM" id="MobiDB-lite"/>
    </source>
</evidence>
<dbReference type="EMBL" id="VANP01000001">
    <property type="protein sequence ID" value="TLP66557.1"/>
    <property type="molecule type" value="Genomic_DNA"/>
</dbReference>
<evidence type="ECO:0000313" key="3">
    <source>
        <dbReference type="Proteomes" id="UP000309033"/>
    </source>
</evidence>